<name>A0A9W6D4I3_9BACT</name>
<dbReference type="GO" id="GO:0005886">
    <property type="term" value="C:plasma membrane"/>
    <property type="evidence" value="ECO:0007669"/>
    <property type="project" value="UniProtKB-SubCell"/>
</dbReference>
<evidence type="ECO:0000256" key="1">
    <source>
        <dbReference type="ARBA" id="ARBA00004651"/>
    </source>
</evidence>
<comment type="subcellular location">
    <subcellularLocation>
        <location evidence="1">Cell membrane</location>
        <topology evidence="1">Multi-pass membrane protein</topology>
    </subcellularLocation>
</comment>
<dbReference type="Proteomes" id="UP001144372">
    <property type="component" value="Unassembled WGS sequence"/>
</dbReference>
<dbReference type="AlphaFoldDB" id="A0A9W6D4I3"/>
<dbReference type="InterPro" id="IPR001851">
    <property type="entry name" value="ABC_transp_permease"/>
</dbReference>
<reference evidence="7" key="1">
    <citation type="submission" date="2022-12" db="EMBL/GenBank/DDBJ databases">
        <title>Reference genome sequencing for broad-spectrum identification of bacterial and archaeal isolates by mass spectrometry.</title>
        <authorList>
            <person name="Sekiguchi Y."/>
            <person name="Tourlousse D.M."/>
        </authorList>
    </citation>
    <scope>NUCLEOTIDE SEQUENCE</scope>
    <source>
        <strain evidence="7">ASRB1</strain>
    </source>
</reference>
<dbReference type="CDD" id="cd06581">
    <property type="entry name" value="TM_PBP1_LivM_like"/>
    <property type="match status" value="1"/>
</dbReference>
<dbReference type="PANTHER" id="PTHR30482">
    <property type="entry name" value="HIGH-AFFINITY BRANCHED-CHAIN AMINO ACID TRANSPORT SYSTEM PERMEASE"/>
    <property type="match status" value="1"/>
</dbReference>
<evidence type="ECO:0000256" key="2">
    <source>
        <dbReference type="ARBA" id="ARBA00022475"/>
    </source>
</evidence>
<sequence>MIKNALFVSVIVLTGFCISNPYHLQLLTFIGIHTLLALGLNMLMGYAGQISLGHAAFYGLGAYCSAILTAHWNWPPWLALPAVLLMTALVAFLIALPMLKLSGYYLGMGTMGFGMIVYILFRKWSQVTGGDSGFVGIPPLTLGPFSFMSGSAYFFLVWGVVFLCFILCERIVDSRVGRALRAIHDSEHAAAAMGIDTSRIKIWVFVLSAVFAGLAGFLYAHLVSFISPGSFDFLVSVRMVTMVVIGGMASIWGSLLGASLLTLLPEWLHVFTDYEMVVYGLILMVIMIFLPQGLTRGILDSYERSRDRYRQSSSSAQS</sequence>
<feature type="transmembrane region" description="Helical" evidence="6">
    <location>
        <begin position="141"/>
        <end position="168"/>
    </location>
</feature>
<dbReference type="GO" id="GO:0015658">
    <property type="term" value="F:branched-chain amino acid transmembrane transporter activity"/>
    <property type="evidence" value="ECO:0007669"/>
    <property type="project" value="InterPro"/>
</dbReference>
<keyword evidence="5 6" id="KW-0472">Membrane</keyword>
<keyword evidence="8" id="KW-1185">Reference proteome</keyword>
<organism evidence="7 8">
    <name type="scientific">Desulforhabdus amnigena</name>
    <dbReference type="NCBI Taxonomy" id="40218"/>
    <lineage>
        <taxon>Bacteria</taxon>
        <taxon>Pseudomonadati</taxon>
        <taxon>Thermodesulfobacteriota</taxon>
        <taxon>Syntrophobacteria</taxon>
        <taxon>Syntrophobacterales</taxon>
        <taxon>Syntrophobacteraceae</taxon>
        <taxon>Desulforhabdus</taxon>
    </lineage>
</organism>
<keyword evidence="3 6" id="KW-0812">Transmembrane</keyword>
<comment type="caution">
    <text evidence="7">The sequence shown here is derived from an EMBL/GenBank/DDBJ whole genome shotgun (WGS) entry which is preliminary data.</text>
</comment>
<feature type="transmembrane region" description="Helical" evidence="6">
    <location>
        <begin position="78"/>
        <end position="96"/>
    </location>
</feature>
<dbReference type="InterPro" id="IPR043428">
    <property type="entry name" value="LivM-like"/>
</dbReference>
<feature type="transmembrane region" description="Helical" evidence="6">
    <location>
        <begin position="202"/>
        <end position="222"/>
    </location>
</feature>
<accession>A0A9W6D4I3</accession>
<dbReference type="PANTHER" id="PTHR30482:SF18">
    <property type="entry name" value="BRANCHED AMINO ACID TRANSPORT SYSTEM PERMEASE"/>
    <property type="match status" value="1"/>
</dbReference>
<dbReference type="Pfam" id="PF02653">
    <property type="entry name" value="BPD_transp_2"/>
    <property type="match status" value="1"/>
</dbReference>
<keyword evidence="2" id="KW-1003">Cell membrane</keyword>
<protein>
    <submittedName>
        <fullName evidence="7">Branched-chain amino acid ABC transporter permease</fullName>
    </submittedName>
</protein>
<dbReference type="EMBL" id="BSDR01000001">
    <property type="protein sequence ID" value="GLI34017.1"/>
    <property type="molecule type" value="Genomic_DNA"/>
</dbReference>
<feature type="transmembrane region" description="Helical" evidence="6">
    <location>
        <begin position="242"/>
        <end position="264"/>
    </location>
</feature>
<dbReference type="RefSeq" id="WP_281793290.1">
    <property type="nucleotide sequence ID" value="NZ_BSDR01000001.1"/>
</dbReference>
<gene>
    <name evidence="7" type="primary">livM</name>
    <name evidence="7" type="ORF">DAMNIGENAA_14500</name>
</gene>
<evidence type="ECO:0000256" key="6">
    <source>
        <dbReference type="SAM" id="Phobius"/>
    </source>
</evidence>
<evidence type="ECO:0000313" key="7">
    <source>
        <dbReference type="EMBL" id="GLI34017.1"/>
    </source>
</evidence>
<evidence type="ECO:0000256" key="5">
    <source>
        <dbReference type="ARBA" id="ARBA00023136"/>
    </source>
</evidence>
<proteinExistence type="predicted"/>
<feature type="transmembrane region" description="Helical" evidence="6">
    <location>
        <begin position="276"/>
        <end position="294"/>
    </location>
</feature>
<evidence type="ECO:0000313" key="8">
    <source>
        <dbReference type="Proteomes" id="UP001144372"/>
    </source>
</evidence>
<evidence type="ECO:0000256" key="3">
    <source>
        <dbReference type="ARBA" id="ARBA00022692"/>
    </source>
</evidence>
<feature type="transmembrane region" description="Helical" evidence="6">
    <location>
        <begin position="55"/>
        <end position="72"/>
    </location>
</feature>
<evidence type="ECO:0000256" key="4">
    <source>
        <dbReference type="ARBA" id="ARBA00022989"/>
    </source>
</evidence>
<keyword evidence="4 6" id="KW-1133">Transmembrane helix</keyword>
<feature type="transmembrane region" description="Helical" evidence="6">
    <location>
        <begin position="27"/>
        <end position="48"/>
    </location>
</feature>
<feature type="transmembrane region" description="Helical" evidence="6">
    <location>
        <begin position="103"/>
        <end position="121"/>
    </location>
</feature>